<organism evidence="2 3">
    <name type="scientific">Alistipes putredinis DSM 17216</name>
    <dbReference type="NCBI Taxonomy" id="445970"/>
    <lineage>
        <taxon>Bacteria</taxon>
        <taxon>Pseudomonadati</taxon>
        <taxon>Bacteroidota</taxon>
        <taxon>Bacteroidia</taxon>
        <taxon>Bacteroidales</taxon>
        <taxon>Rikenellaceae</taxon>
        <taxon>Alistipes</taxon>
    </lineage>
</organism>
<dbReference type="GeneID" id="73803932"/>
<dbReference type="InterPro" id="IPR046106">
    <property type="entry name" value="DUF6043"/>
</dbReference>
<gene>
    <name evidence="2" type="ORF">ALIPUT_00996</name>
</gene>
<dbReference type="HOGENOM" id="CLU_076291_0_0_10"/>
<dbReference type="OrthoDB" id="1061777at2"/>
<reference evidence="2" key="1">
    <citation type="submission" date="2007-10" db="EMBL/GenBank/DDBJ databases">
        <authorList>
            <person name="Fulton L."/>
            <person name="Clifton S."/>
            <person name="Fulton B."/>
            <person name="Xu J."/>
            <person name="Minx P."/>
            <person name="Pepin K.H."/>
            <person name="Johnson M."/>
            <person name="Thiruvilangam P."/>
            <person name="Bhonagiri V."/>
            <person name="Nash W.E."/>
            <person name="Mardis E.R."/>
            <person name="Wilson R.K."/>
        </authorList>
    </citation>
    <scope>NUCLEOTIDE SEQUENCE [LARGE SCALE GENOMIC DNA]</scope>
    <source>
        <strain evidence="2">DSM 17216</strain>
    </source>
</reference>
<evidence type="ECO:0000256" key="1">
    <source>
        <dbReference type="SAM" id="MobiDB-lite"/>
    </source>
</evidence>
<feature type="compositionally biased region" description="Polar residues" evidence="1">
    <location>
        <begin position="227"/>
        <end position="241"/>
    </location>
</feature>
<dbReference type="Pfam" id="PF19509">
    <property type="entry name" value="DUF6043"/>
    <property type="match status" value="1"/>
</dbReference>
<dbReference type="RefSeq" id="WP_004329808.1">
    <property type="nucleotide sequence ID" value="NZ_DS499580.1"/>
</dbReference>
<evidence type="ECO:0000313" key="3">
    <source>
        <dbReference type="Proteomes" id="UP000005819"/>
    </source>
</evidence>
<reference evidence="2" key="2">
    <citation type="submission" date="2013-09" db="EMBL/GenBank/DDBJ databases">
        <title>Draft genome sequence of Alistipes putredinis (DSM 17216).</title>
        <authorList>
            <person name="Sudarsanam P."/>
            <person name="Ley R."/>
            <person name="Guruge J."/>
            <person name="Turnbaugh P.J."/>
            <person name="Mahowald M."/>
            <person name="Liep D."/>
            <person name="Gordon J."/>
        </authorList>
    </citation>
    <scope>NUCLEOTIDE SEQUENCE</scope>
    <source>
        <strain evidence="2">DSM 17216</strain>
    </source>
</reference>
<evidence type="ECO:0000313" key="2">
    <source>
        <dbReference type="EMBL" id="EDS03935.1"/>
    </source>
</evidence>
<sequence>MNMDEQQLTYEQFKEDILRWKNTHREEYVRFARLMTNGDEKQYLAICRAIFRQLPKIKTEWELCWNDDSAENFANIDLQFKENAVPGQIVELYRKQREESSPLPDTPPTTLWGRMKSFFSGKSKDPGITLSAPLVLSWLYYGKSFEAMVGMVDRQMKNPKADKADKMSCSFVIRQIIDVSIKSGFRTQTDWDRYFSMNEAIEKGDVGEWALQSVTEEMDSGTEEGHNTGTGQTSDNTQTVDDAQKTRGRRKAKVQPLVDYLDCNDKDAVIGVIRKFISKYDTATEQALTYYALNELGLLTNMGSAKEFAAALTCQFEDMGGIKSESSYRQAIHTLTTTQHVAKDGVNKMCVMINGDICQTLLDELKTDLMETLPNPDESGETG</sequence>
<keyword evidence="3" id="KW-1185">Reference proteome</keyword>
<accession>B0MV56</accession>
<dbReference type="EMBL" id="ABFK02000017">
    <property type="protein sequence ID" value="EDS03935.1"/>
    <property type="molecule type" value="Genomic_DNA"/>
</dbReference>
<protein>
    <submittedName>
        <fullName evidence="2">Uncharacterized protein</fullName>
    </submittedName>
</protein>
<proteinExistence type="predicted"/>
<comment type="caution">
    <text evidence="2">The sequence shown here is derived from an EMBL/GenBank/DDBJ whole genome shotgun (WGS) entry which is preliminary data.</text>
</comment>
<dbReference type="AlphaFoldDB" id="B0MV56"/>
<feature type="region of interest" description="Disordered" evidence="1">
    <location>
        <begin position="216"/>
        <end position="250"/>
    </location>
</feature>
<name>B0MV56_9BACT</name>
<dbReference type="Proteomes" id="UP000005819">
    <property type="component" value="Unassembled WGS sequence"/>
</dbReference>